<reference evidence="1 2" key="1">
    <citation type="journal article" date="2023" name="Plants (Basel)">
        <title>Bridging the Gap: Combining Genomics and Transcriptomics Approaches to Understand Stylosanthes scabra, an Orphan Legume from the Brazilian Caatinga.</title>
        <authorList>
            <person name="Ferreira-Neto J.R.C."/>
            <person name="da Silva M.D."/>
            <person name="Binneck E."/>
            <person name="de Melo N.F."/>
            <person name="da Silva R.H."/>
            <person name="de Melo A.L.T.M."/>
            <person name="Pandolfi V."/>
            <person name="Bustamante F.O."/>
            <person name="Brasileiro-Vidal A.C."/>
            <person name="Benko-Iseppon A.M."/>
        </authorList>
    </citation>
    <scope>NUCLEOTIDE SEQUENCE [LARGE SCALE GENOMIC DNA]</scope>
    <source>
        <tissue evidence="1">Leaves</tissue>
    </source>
</reference>
<keyword evidence="2" id="KW-1185">Reference proteome</keyword>
<dbReference type="Proteomes" id="UP001341840">
    <property type="component" value="Unassembled WGS sequence"/>
</dbReference>
<organism evidence="1 2">
    <name type="scientific">Stylosanthes scabra</name>
    <dbReference type="NCBI Taxonomy" id="79078"/>
    <lineage>
        <taxon>Eukaryota</taxon>
        <taxon>Viridiplantae</taxon>
        <taxon>Streptophyta</taxon>
        <taxon>Embryophyta</taxon>
        <taxon>Tracheophyta</taxon>
        <taxon>Spermatophyta</taxon>
        <taxon>Magnoliopsida</taxon>
        <taxon>eudicotyledons</taxon>
        <taxon>Gunneridae</taxon>
        <taxon>Pentapetalae</taxon>
        <taxon>rosids</taxon>
        <taxon>fabids</taxon>
        <taxon>Fabales</taxon>
        <taxon>Fabaceae</taxon>
        <taxon>Papilionoideae</taxon>
        <taxon>50 kb inversion clade</taxon>
        <taxon>dalbergioids sensu lato</taxon>
        <taxon>Dalbergieae</taxon>
        <taxon>Pterocarpus clade</taxon>
        <taxon>Stylosanthes</taxon>
    </lineage>
</organism>
<feature type="non-terminal residue" evidence="1">
    <location>
        <position position="1"/>
    </location>
</feature>
<gene>
    <name evidence="1" type="ORF">PIB30_067808</name>
</gene>
<comment type="caution">
    <text evidence="1">The sequence shown here is derived from an EMBL/GenBank/DDBJ whole genome shotgun (WGS) entry which is preliminary data.</text>
</comment>
<dbReference type="EMBL" id="JASCZI010000715">
    <property type="protein sequence ID" value="MED6113100.1"/>
    <property type="molecule type" value="Genomic_DNA"/>
</dbReference>
<protein>
    <submittedName>
        <fullName evidence="1">Uncharacterized protein</fullName>
    </submittedName>
</protein>
<sequence length="53" mass="6157">LQINQDHVFFFCEHSPFCERKSLPFVTTAAKRHVFCCEFRVSYGNCTGVSLKK</sequence>
<evidence type="ECO:0000313" key="1">
    <source>
        <dbReference type="EMBL" id="MED6113100.1"/>
    </source>
</evidence>
<evidence type="ECO:0000313" key="2">
    <source>
        <dbReference type="Proteomes" id="UP001341840"/>
    </source>
</evidence>
<accession>A0ABU6QNJ3</accession>
<proteinExistence type="predicted"/>
<name>A0ABU6QNJ3_9FABA</name>